<accession>A0A8S5URT7</accession>
<dbReference type="EMBL" id="BK016127">
    <property type="protein sequence ID" value="DAF97191.1"/>
    <property type="molecule type" value="Genomic_DNA"/>
</dbReference>
<sequence>MYYPVWRLCNGLGKLENLGFLTQHCEDVESACLTGPLVCPDCLAAHRSAVVEGIGTAPLFDL</sequence>
<evidence type="ECO:0000313" key="1">
    <source>
        <dbReference type="EMBL" id="DAF97191.1"/>
    </source>
</evidence>
<organism evidence="1">
    <name type="scientific">Siphoviridae sp. ctksc2</name>
    <dbReference type="NCBI Taxonomy" id="2825645"/>
    <lineage>
        <taxon>Viruses</taxon>
        <taxon>Duplodnaviria</taxon>
        <taxon>Heunggongvirae</taxon>
        <taxon>Uroviricota</taxon>
        <taxon>Caudoviricetes</taxon>
    </lineage>
</organism>
<proteinExistence type="predicted"/>
<reference evidence="1" key="1">
    <citation type="journal article" date="2021" name="Proc. Natl. Acad. Sci. U.S.A.">
        <title>A Catalog of Tens of Thousands of Viruses from Human Metagenomes Reveals Hidden Associations with Chronic Diseases.</title>
        <authorList>
            <person name="Tisza M.J."/>
            <person name="Buck C.B."/>
        </authorList>
    </citation>
    <scope>NUCLEOTIDE SEQUENCE</scope>
    <source>
        <strain evidence="1">Ctksc2</strain>
    </source>
</reference>
<name>A0A8S5URT7_9CAUD</name>
<protein>
    <submittedName>
        <fullName evidence="1">Uncharacterized protein</fullName>
    </submittedName>
</protein>